<gene>
    <name evidence="4" type="ORF">TM35_000301800</name>
</gene>
<comment type="caution">
    <text evidence="4">The sequence shown here is derived from an EMBL/GenBank/DDBJ whole genome shotgun (WGS) entry which is preliminary data.</text>
</comment>
<dbReference type="InterPro" id="IPR000994">
    <property type="entry name" value="Pept_M24"/>
</dbReference>
<dbReference type="GeneID" id="39988283"/>
<dbReference type="RefSeq" id="XP_028880206.1">
    <property type="nucleotide sequence ID" value="XM_029028503.1"/>
</dbReference>
<evidence type="ECO:0000313" key="5">
    <source>
        <dbReference type="Proteomes" id="UP000192257"/>
    </source>
</evidence>
<evidence type="ECO:0000256" key="2">
    <source>
        <dbReference type="SAM" id="MobiDB-lite"/>
    </source>
</evidence>
<dbReference type="PANTHER" id="PTHR10804:SF11">
    <property type="entry name" value="PROLIFERATION-ASSOCIATED PROTEIN 2G4"/>
    <property type="match status" value="1"/>
</dbReference>
<evidence type="ECO:0000256" key="1">
    <source>
        <dbReference type="ARBA" id="ARBA00007319"/>
    </source>
</evidence>
<feature type="region of interest" description="Disordered" evidence="2">
    <location>
        <begin position="245"/>
        <end position="266"/>
    </location>
</feature>
<dbReference type="AlphaFoldDB" id="A0A1X0NPS8"/>
<sequence>MGRGYSNSRSRSARPTLRMKRQRSVSMHQLRDSLQSANTITGVRKTKSRGPVSSANTNATAIVKKGVNEKKVETKRTPTTERQSSSSRVRSASTIRQKIAIMESELENNMEPEENIAETIVKPDVMTKYKSAGRALDEVMNLVAAACVPGANTKQLCDLGDEELLQRVRGMFSKAKDADGKRILRGLSYPMNISVNHTLCNHAPVSEEEAVILRGGDVVKIHVGCHIDGYPVTAARTIVVPHDTNVKSTSSTSLNNTEAEATDNNNDEKNTKMRVLSQGASNAIEAARVALQGMIHLMQPGMLNADITDFIHRVGNHFEVQALEGVLSNRTKRWVPDGMDCIITRRVTLEDPHQDVAECTVGSNQVWTLDVAFTDHSIYKVMPVDGTTTIFRRTEVDFQNDARVRSVHASLQEITEKHQCFPFSLNHVDNPLKTRMAVAMLRKQNVIDPLPVMRIKGEHHITARFSATVSVSDKRVTVLCGLPPETPIIVDDDVRPPAVSEDIAEVLATPLVFPKEGQPERKKMRTEEPNKTTTTTTTAVADVANEEEE</sequence>
<comment type="similarity">
    <text evidence="1">Belongs to the peptidase M24 family.</text>
</comment>
<dbReference type="SUPFAM" id="SSF55920">
    <property type="entry name" value="Creatinase/aminopeptidase"/>
    <property type="match status" value="1"/>
</dbReference>
<dbReference type="Pfam" id="PF00557">
    <property type="entry name" value="Peptidase_M24"/>
    <property type="match status" value="1"/>
</dbReference>
<dbReference type="InterPro" id="IPR036390">
    <property type="entry name" value="WH_DNA-bd_sf"/>
</dbReference>
<feature type="compositionally biased region" description="Polar residues" evidence="2">
    <location>
        <begin position="1"/>
        <end position="10"/>
    </location>
</feature>
<feature type="compositionally biased region" description="Low complexity" evidence="2">
    <location>
        <begin position="82"/>
        <end position="93"/>
    </location>
</feature>
<dbReference type="VEuPathDB" id="TriTrypDB:TM35_000301800"/>
<accession>A0A1X0NPS8</accession>
<proteinExistence type="inferred from homology"/>
<feature type="domain" description="Peptidase M24" evidence="3">
    <location>
        <begin position="128"/>
        <end position="242"/>
    </location>
</feature>
<dbReference type="InterPro" id="IPR047113">
    <property type="entry name" value="PA2G4/ARX1"/>
</dbReference>
<dbReference type="Gene3D" id="1.10.10.10">
    <property type="entry name" value="Winged helix-like DNA-binding domain superfamily/Winged helix DNA-binding domain"/>
    <property type="match status" value="1"/>
</dbReference>
<feature type="region of interest" description="Disordered" evidence="2">
    <location>
        <begin position="66"/>
        <end position="93"/>
    </location>
</feature>
<feature type="compositionally biased region" description="Basic and acidic residues" evidence="2">
    <location>
        <begin position="517"/>
        <end position="530"/>
    </location>
</feature>
<organism evidence="4 5">
    <name type="scientific">Trypanosoma theileri</name>
    <dbReference type="NCBI Taxonomy" id="67003"/>
    <lineage>
        <taxon>Eukaryota</taxon>
        <taxon>Discoba</taxon>
        <taxon>Euglenozoa</taxon>
        <taxon>Kinetoplastea</taxon>
        <taxon>Metakinetoplastina</taxon>
        <taxon>Trypanosomatida</taxon>
        <taxon>Trypanosomatidae</taxon>
        <taxon>Trypanosoma</taxon>
    </lineage>
</organism>
<protein>
    <submittedName>
        <fullName evidence="4">Proliferation-associated 2g4</fullName>
    </submittedName>
</protein>
<dbReference type="SUPFAM" id="SSF46785">
    <property type="entry name" value="Winged helix' DNA-binding domain"/>
    <property type="match status" value="1"/>
</dbReference>
<feature type="compositionally biased region" description="Low complexity" evidence="2">
    <location>
        <begin position="255"/>
        <end position="264"/>
    </location>
</feature>
<evidence type="ECO:0000313" key="4">
    <source>
        <dbReference type="EMBL" id="ORC86140.1"/>
    </source>
</evidence>
<dbReference type="Proteomes" id="UP000192257">
    <property type="component" value="Unassembled WGS sequence"/>
</dbReference>
<feature type="region of interest" description="Disordered" evidence="2">
    <location>
        <begin position="512"/>
        <end position="549"/>
    </location>
</feature>
<dbReference type="InterPro" id="IPR036388">
    <property type="entry name" value="WH-like_DNA-bd_sf"/>
</dbReference>
<dbReference type="PANTHER" id="PTHR10804">
    <property type="entry name" value="PROTEASE FAMILY M24 METHIONYL AMINOPEPTIDASE, AMINOPEPTIDASE P"/>
    <property type="match status" value="1"/>
</dbReference>
<dbReference type="InterPro" id="IPR036005">
    <property type="entry name" value="Creatinase/aminopeptidase-like"/>
</dbReference>
<name>A0A1X0NPS8_9TRYP</name>
<feature type="compositionally biased region" description="Basic and acidic residues" evidence="2">
    <location>
        <begin position="66"/>
        <end position="79"/>
    </location>
</feature>
<dbReference type="STRING" id="67003.A0A1X0NPS8"/>
<reference evidence="4 5" key="1">
    <citation type="submission" date="2017-03" db="EMBL/GenBank/DDBJ databases">
        <title>An alternative strategy for trypanosome survival in the mammalian bloodstream revealed through genome and transcriptome analysis of the ubiquitous bovine parasite Trypanosoma (Megatrypanum) theileri.</title>
        <authorList>
            <person name="Kelly S."/>
            <person name="Ivens A."/>
            <person name="Mott A."/>
            <person name="O'Neill E."/>
            <person name="Emms D."/>
            <person name="Macleod O."/>
            <person name="Voorheis P."/>
            <person name="Matthews J."/>
            <person name="Matthews K."/>
            <person name="Carrington M."/>
        </authorList>
    </citation>
    <scope>NUCLEOTIDE SEQUENCE [LARGE SCALE GENOMIC DNA]</scope>
    <source>
        <strain evidence="4">Edinburgh</strain>
    </source>
</reference>
<evidence type="ECO:0000259" key="3">
    <source>
        <dbReference type="Pfam" id="PF00557"/>
    </source>
</evidence>
<dbReference type="OrthoDB" id="5876363at2759"/>
<dbReference type="Gene3D" id="3.90.230.10">
    <property type="entry name" value="Creatinase/methionine aminopeptidase superfamily"/>
    <property type="match status" value="1"/>
</dbReference>
<keyword evidence="5" id="KW-1185">Reference proteome</keyword>
<dbReference type="EMBL" id="NBCO01000030">
    <property type="protein sequence ID" value="ORC86140.1"/>
    <property type="molecule type" value="Genomic_DNA"/>
</dbReference>
<feature type="region of interest" description="Disordered" evidence="2">
    <location>
        <begin position="1"/>
        <end position="29"/>
    </location>
</feature>